<evidence type="ECO:0000256" key="6">
    <source>
        <dbReference type="ARBA" id="ARBA00023125"/>
    </source>
</evidence>
<dbReference type="InterPro" id="IPR023009">
    <property type="entry name" value="Tyrosine_recombinase_XerC/XerD"/>
</dbReference>
<dbReference type="Gene3D" id="1.10.443.10">
    <property type="entry name" value="Intergrase catalytic core"/>
    <property type="match status" value="1"/>
</dbReference>
<dbReference type="SUPFAM" id="SSF56349">
    <property type="entry name" value="DNA breaking-rejoining enzymes"/>
    <property type="match status" value="1"/>
</dbReference>
<dbReference type="AlphaFoldDB" id="A0A1I5RWD2"/>
<proteinExistence type="inferred from homology"/>
<keyword evidence="5 9" id="KW-0229">DNA integration</keyword>
<dbReference type="Gene3D" id="1.10.150.130">
    <property type="match status" value="1"/>
</dbReference>
<evidence type="ECO:0000256" key="3">
    <source>
        <dbReference type="ARBA" id="ARBA00022618"/>
    </source>
</evidence>
<evidence type="ECO:0000259" key="10">
    <source>
        <dbReference type="PROSITE" id="PS51898"/>
    </source>
</evidence>
<feature type="active site" description="O-(3'-phospho-DNA)-tyrosine intermediate" evidence="9">
    <location>
        <position position="278"/>
    </location>
</feature>
<dbReference type="Pfam" id="PF02899">
    <property type="entry name" value="Phage_int_SAM_1"/>
    <property type="match status" value="1"/>
</dbReference>
<dbReference type="InterPro" id="IPR002104">
    <property type="entry name" value="Integrase_catalytic"/>
</dbReference>
<organism evidence="12 13">
    <name type="scientific">Parafilimonas terrae</name>
    <dbReference type="NCBI Taxonomy" id="1465490"/>
    <lineage>
        <taxon>Bacteria</taxon>
        <taxon>Pseudomonadati</taxon>
        <taxon>Bacteroidota</taxon>
        <taxon>Chitinophagia</taxon>
        <taxon>Chitinophagales</taxon>
        <taxon>Chitinophagaceae</taxon>
        <taxon>Parafilimonas</taxon>
    </lineage>
</organism>
<feature type="active site" evidence="9">
    <location>
        <position position="152"/>
    </location>
</feature>
<feature type="domain" description="Core-binding (CB)" evidence="11">
    <location>
        <begin position="2"/>
        <end position="90"/>
    </location>
</feature>
<dbReference type="GO" id="GO:0005737">
    <property type="term" value="C:cytoplasm"/>
    <property type="evidence" value="ECO:0007669"/>
    <property type="project" value="UniProtKB-SubCell"/>
</dbReference>
<dbReference type="OrthoDB" id="9801717at2"/>
<dbReference type="GO" id="GO:0003677">
    <property type="term" value="F:DNA binding"/>
    <property type="evidence" value="ECO:0007669"/>
    <property type="project" value="UniProtKB-UniRule"/>
</dbReference>
<feature type="active site" evidence="9">
    <location>
        <position position="269"/>
    </location>
</feature>
<keyword evidence="13" id="KW-1185">Reference proteome</keyword>
<dbReference type="NCBIfam" id="NF040815">
    <property type="entry name" value="recomb_XerA_Arch"/>
    <property type="match status" value="1"/>
</dbReference>
<accession>A0A1I5RWD2</accession>
<gene>
    <name evidence="9" type="primary">xerC</name>
    <name evidence="12" type="ORF">SAMN05444277_101458</name>
</gene>
<dbReference type="GO" id="GO:0006313">
    <property type="term" value="P:DNA transposition"/>
    <property type="evidence" value="ECO:0007669"/>
    <property type="project" value="UniProtKB-UniRule"/>
</dbReference>
<feature type="active site" evidence="9">
    <location>
        <position position="246"/>
    </location>
</feature>
<dbReference type="Proteomes" id="UP000199031">
    <property type="component" value="Unassembled WGS sequence"/>
</dbReference>
<feature type="active site" evidence="9">
    <location>
        <position position="176"/>
    </location>
</feature>
<dbReference type="InterPro" id="IPR050090">
    <property type="entry name" value="Tyrosine_recombinase_XerCD"/>
</dbReference>
<dbReference type="PANTHER" id="PTHR30349:SF77">
    <property type="entry name" value="TYROSINE RECOMBINASE XERC"/>
    <property type="match status" value="1"/>
</dbReference>
<keyword evidence="7 9" id="KW-0233">DNA recombination</keyword>
<evidence type="ECO:0000256" key="8">
    <source>
        <dbReference type="ARBA" id="ARBA00023306"/>
    </source>
</evidence>
<evidence type="ECO:0000256" key="1">
    <source>
        <dbReference type="ARBA" id="ARBA00004496"/>
    </source>
</evidence>
<dbReference type="InterPro" id="IPR011010">
    <property type="entry name" value="DNA_brk_join_enz"/>
</dbReference>
<evidence type="ECO:0000313" key="13">
    <source>
        <dbReference type="Proteomes" id="UP000199031"/>
    </source>
</evidence>
<dbReference type="GO" id="GO:0051301">
    <property type="term" value="P:cell division"/>
    <property type="evidence" value="ECO:0007669"/>
    <property type="project" value="UniProtKB-KW"/>
</dbReference>
<keyword evidence="6 9" id="KW-0238">DNA-binding</keyword>
<name>A0A1I5RWD2_9BACT</name>
<dbReference type="PANTHER" id="PTHR30349">
    <property type="entry name" value="PHAGE INTEGRASE-RELATED"/>
    <property type="match status" value="1"/>
</dbReference>
<evidence type="ECO:0000256" key="4">
    <source>
        <dbReference type="ARBA" id="ARBA00022829"/>
    </source>
</evidence>
<evidence type="ECO:0000256" key="5">
    <source>
        <dbReference type="ARBA" id="ARBA00022908"/>
    </source>
</evidence>
<keyword evidence="2 9" id="KW-0963">Cytoplasm</keyword>
<dbReference type="InterPro" id="IPR010998">
    <property type="entry name" value="Integrase_recombinase_N"/>
</dbReference>
<dbReference type="STRING" id="1465490.SAMN05444277_101458"/>
<dbReference type="InterPro" id="IPR013762">
    <property type="entry name" value="Integrase-like_cat_sf"/>
</dbReference>
<dbReference type="GO" id="GO:0007059">
    <property type="term" value="P:chromosome segregation"/>
    <property type="evidence" value="ECO:0007669"/>
    <property type="project" value="UniProtKB-UniRule"/>
</dbReference>
<keyword evidence="4 9" id="KW-0159">Chromosome partition</keyword>
<keyword evidence="3 9" id="KW-0132">Cell division</keyword>
<dbReference type="InterPro" id="IPR004107">
    <property type="entry name" value="Integrase_SAM-like_N"/>
</dbReference>
<feature type="domain" description="Tyr recombinase" evidence="10">
    <location>
        <begin position="111"/>
        <end position="291"/>
    </location>
</feature>
<dbReference type="InterPro" id="IPR044068">
    <property type="entry name" value="CB"/>
</dbReference>
<evidence type="ECO:0000313" key="12">
    <source>
        <dbReference type="EMBL" id="SFP62889.1"/>
    </source>
</evidence>
<comment type="similarity">
    <text evidence="9">Belongs to the 'phage' integrase family. XerC subfamily.</text>
</comment>
<evidence type="ECO:0000256" key="9">
    <source>
        <dbReference type="HAMAP-Rule" id="MF_01808"/>
    </source>
</evidence>
<comment type="subcellular location">
    <subcellularLocation>
        <location evidence="1 9">Cytoplasm</location>
    </subcellularLocation>
</comment>
<feature type="active site" evidence="9">
    <location>
        <position position="243"/>
    </location>
</feature>
<dbReference type="HAMAP" id="MF_01808">
    <property type="entry name" value="Recomb_XerC_XerD"/>
    <property type="match status" value="1"/>
</dbReference>
<comment type="subunit">
    <text evidence="9">Forms a cyclic heterotetrameric complex composed of two molecules of XerC and two molecules of XerD.</text>
</comment>
<evidence type="ECO:0000256" key="2">
    <source>
        <dbReference type="ARBA" id="ARBA00022490"/>
    </source>
</evidence>
<evidence type="ECO:0000256" key="7">
    <source>
        <dbReference type="ARBA" id="ARBA00023172"/>
    </source>
</evidence>
<dbReference type="RefSeq" id="WP_090654080.1">
    <property type="nucleotide sequence ID" value="NZ_FOXQ01000001.1"/>
</dbReference>
<keyword evidence="8 9" id="KW-0131">Cell cycle</keyword>
<evidence type="ECO:0000259" key="11">
    <source>
        <dbReference type="PROSITE" id="PS51900"/>
    </source>
</evidence>
<protein>
    <recommendedName>
        <fullName evidence="9">Tyrosine recombinase XerC</fullName>
    </recommendedName>
</protein>
<dbReference type="Pfam" id="PF00589">
    <property type="entry name" value="Phage_integrase"/>
    <property type="match status" value="1"/>
</dbReference>
<reference evidence="12 13" key="1">
    <citation type="submission" date="2016-10" db="EMBL/GenBank/DDBJ databases">
        <authorList>
            <person name="de Groot N.N."/>
        </authorList>
    </citation>
    <scope>NUCLEOTIDE SEQUENCE [LARGE SCALE GENOMIC DNA]</scope>
    <source>
        <strain evidence="12 13">DSM 28286</strain>
    </source>
</reference>
<dbReference type="PROSITE" id="PS51900">
    <property type="entry name" value="CB"/>
    <property type="match status" value="1"/>
</dbReference>
<dbReference type="GO" id="GO:0009037">
    <property type="term" value="F:tyrosine-based site-specific recombinase activity"/>
    <property type="evidence" value="ECO:0007669"/>
    <property type="project" value="UniProtKB-UniRule"/>
</dbReference>
<dbReference type="EMBL" id="FOXQ01000001">
    <property type="protein sequence ID" value="SFP62889.1"/>
    <property type="molecule type" value="Genomic_DNA"/>
</dbReference>
<comment type="function">
    <text evidence="9">Site-specific tyrosine recombinase, which acts by catalyzing the cutting and rejoining of the recombining DNA molecules. The XerC-XerD complex is essential to convert dimers of the bacterial chromosome into monomers to permit their segregation at cell division. It also contributes to the segregational stability of plasmids.</text>
</comment>
<dbReference type="PROSITE" id="PS51898">
    <property type="entry name" value="TYR_RECOMBINASE"/>
    <property type="match status" value="1"/>
</dbReference>
<sequence>MFAQYPQKEAFLNYLRFEKRYSQHTIISYQNDLEQFLSFIIAEFDGPGVAEINAAIVRSWLAHLKQEEDLTAKSINRKISTLKSFYKFLMREGIVATTPMSIINAPKISKRLPVYVEEKDIQTLFDYVEFSDDWKGRTEKLVLQLFYNTGMRVSELVNLKTSQVDYAYNHIKVLGKGNKERIIPVNKELITNLQDYIKHKPGGDSISQVFVNEKGKPLYARQVYNMVKKNLSLVTTVNKKSPHILRHSFATHLTSNGADLNAVKELLGHSSLAATQVYTHNNIERLKEVFKKAHPKA</sequence>